<feature type="compositionally biased region" description="Polar residues" evidence="1">
    <location>
        <begin position="92"/>
        <end position="110"/>
    </location>
</feature>
<evidence type="ECO:0000313" key="2">
    <source>
        <dbReference type="Proteomes" id="UP000504610"/>
    </source>
</evidence>
<dbReference type="InterPro" id="IPR050238">
    <property type="entry name" value="DNA_Rep/Repair_Clamp_Loader"/>
</dbReference>
<evidence type="ECO:0000313" key="6">
    <source>
        <dbReference type="RefSeq" id="XP_056864991.1"/>
    </source>
</evidence>
<evidence type="ECO:0000313" key="5">
    <source>
        <dbReference type="RefSeq" id="XP_056860782.1"/>
    </source>
</evidence>
<dbReference type="RefSeq" id="XP_056848215.1">
    <property type="nucleotide sequence ID" value="XM_056992235.1"/>
</dbReference>
<dbReference type="GO" id="GO:0006261">
    <property type="term" value="P:DNA-templated DNA replication"/>
    <property type="evidence" value="ECO:0007669"/>
    <property type="project" value="TreeGrafter"/>
</dbReference>
<dbReference type="AlphaFoldDB" id="A0A9W3C9V5"/>
<dbReference type="GO" id="GO:0005663">
    <property type="term" value="C:DNA replication factor C complex"/>
    <property type="evidence" value="ECO:0007669"/>
    <property type="project" value="TreeGrafter"/>
</dbReference>
<dbReference type="InterPro" id="IPR027417">
    <property type="entry name" value="P-loop_NTPase"/>
</dbReference>
<dbReference type="RefSeq" id="XP_056848232.1">
    <property type="nucleotide sequence ID" value="XM_056992252.1"/>
</dbReference>
<name>A0A9W3C9V5_RAPSA</name>
<dbReference type="KEGG" id="rsz:130498683"/>
<dbReference type="RefSeq" id="XP_056860782.1">
    <property type="nucleotide sequence ID" value="XM_057004802.1"/>
</dbReference>
<dbReference type="PANTHER" id="PTHR11669">
    <property type="entry name" value="REPLICATION FACTOR C / DNA POLYMERASE III GAMMA-TAU SUBUNIT"/>
    <property type="match status" value="1"/>
</dbReference>
<sequence length="203" mass="21983">MIVLGPSPSFCRSSCSPSFSDTPKRKRSSILCGGSQYRHIHSSGRCNNKLSVVPLLRYGGDSRGGSSLGIDDDLSTKFGEIDLESQSRLDGGRWSTSCKSQEEGSTPENMQSLSNKYRPMFFDELVGQSIAVPSLMNALKKGRAASVYLFQGPRGTGKTSTARIFSAALNCDVVAEEMKPCGYCKECSEFMAGKSRQFCVVKG</sequence>
<dbReference type="GO" id="GO:0003689">
    <property type="term" value="F:DNA clamp loader activity"/>
    <property type="evidence" value="ECO:0007669"/>
    <property type="project" value="TreeGrafter"/>
</dbReference>
<evidence type="ECO:0000313" key="3">
    <source>
        <dbReference type="RefSeq" id="XP_056848215.1"/>
    </source>
</evidence>
<dbReference type="KEGG" id="rsz:130511664"/>
<dbReference type="KEGG" id="rsz:130509139"/>
<reference evidence="3 4" key="2">
    <citation type="submission" date="2025-04" db="UniProtKB">
        <authorList>
            <consortium name="RefSeq"/>
        </authorList>
    </citation>
    <scope>IDENTIFICATION</scope>
    <source>
        <tissue evidence="3 4">Leaf</tissue>
    </source>
</reference>
<evidence type="ECO:0000313" key="4">
    <source>
        <dbReference type="RefSeq" id="XP_056848232.1"/>
    </source>
</evidence>
<protein>
    <submittedName>
        <fullName evidence="3 4">Protein STICHEL-like 1</fullName>
    </submittedName>
</protein>
<dbReference type="SUPFAM" id="SSF52540">
    <property type="entry name" value="P-loop containing nucleoside triphosphate hydrolases"/>
    <property type="match status" value="1"/>
</dbReference>
<dbReference type="PANTHER" id="PTHR11669:SF67">
    <property type="entry name" value="PROTEIN STICHEL-LIKE 1"/>
    <property type="match status" value="1"/>
</dbReference>
<dbReference type="RefSeq" id="XP_056864991.1">
    <property type="nucleotide sequence ID" value="XM_057009011.1"/>
</dbReference>
<dbReference type="OrthoDB" id="1911163at2759"/>
<dbReference type="Proteomes" id="UP000504610">
    <property type="component" value="Chromosome 4"/>
</dbReference>
<feature type="region of interest" description="Disordered" evidence="1">
    <location>
        <begin position="88"/>
        <end position="110"/>
    </location>
</feature>
<gene>
    <name evidence="4" type="primary">LOC130498695</name>
    <name evidence="3" type="synonym">LOC130498683</name>
    <name evidence="5" type="synonym">LOC130509139</name>
    <name evidence="6" type="synonym">LOC130511664</name>
</gene>
<dbReference type="KEGG" id="rsz:130498695"/>
<dbReference type="Gene3D" id="3.40.50.300">
    <property type="entry name" value="P-loop containing nucleotide triphosphate hydrolases"/>
    <property type="match status" value="1"/>
</dbReference>
<keyword evidence="2" id="KW-1185">Reference proteome</keyword>
<accession>A0A9W3C9V5</accession>
<dbReference type="Proteomes" id="UP000504610">
    <property type="component" value="Chromosome 3"/>
</dbReference>
<dbReference type="Pfam" id="PF13177">
    <property type="entry name" value="DNA_pol3_delta2"/>
    <property type="match status" value="1"/>
</dbReference>
<organism evidence="2 4">
    <name type="scientific">Raphanus sativus</name>
    <name type="common">Radish</name>
    <name type="synonym">Raphanus raphanistrum var. sativus</name>
    <dbReference type="NCBI Taxonomy" id="3726"/>
    <lineage>
        <taxon>Eukaryota</taxon>
        <taxon>Viridiplantae</taxon>
        <taxon>Streptophyta</taxon>
        <taxon>Embryophyta</taxon>
        <taxon>Tracheophyta</taxon>
        <taxon>Spermatophyta</taxon>
        <taxon>Magnoliopsida</taxon>
        <taxon>eudicotyledons</taxon>
        <taxon>Gunneridae</taxon>
        <taxon>Pentapetalae</taxon>
        <taxon>rosids</taxon>
        <taxon>malvids</taxon>
        <taxon>Brassicales</taxon>
        <taxon>Brassicaceae</taxon>
        <taxon>Brassiceae</taxon>
        <taxon>Raphanus</taxon>
    </lineage>
</organism>
<dbReference type="Proteomes" id="UP000504610">
    <property type="component" value="Chromosome 2"/>
</dbReference>
<proteinExistence type="predicted"/>
<evidence type="ECO:0000256" key="1">
    <source>
        <dbReference type="SAM" id="MobiDB-lite"/>
    </source>
</evidence>
<dbReference type="GO" id="GO:0006281">
    <property type="term" value="P:DNA repair"/>
    <property type="evidence" value="ECO:0007669"/>
    <property type="project" value="TreeGrafter"/>
</dbReference>
<dbReference type="GeneID" id="130498695"/>
<reference evidence="2" key="1">
    <citation type="journal article" date="2019" name="Database">
        <title>The radish genome database (RadishGD): an integrated information resource for radish genomics.</title>
        <authorList>
            <person name="Yu H.J."/>
            <person name="Baek S."/>
            <person name="Lee Y.J."/>
            <person name="Cho A."/>
            <person name="Mun J.H."/>
        </authorList>
    </citation>
    <scope>NUCLEOTIDE SEQUENCE [LARGE SCALE GENOMIC DNA]</scope>
    <source>
        <strain evidence="2">cv. WK10039</strain>
    </source>
</reference>